<dbReference type="AlphaFoldDB" id="A0AAD7ZXM8"/>
<comment type="caution">
    <text evidence="1">The sequence shown here is derived from an EMBL/GenBank/DDBJ whole genome shotgun (WGS) entry which is preliminary data.</text>
</comment>
<dbReference type="Proteomes" id="UP001233999">
    <property type="component" value="Unassembled WGS sequence"/>
</dbReference>
<evidence type="ECO:0000313" key="2">
    <source>
        <dbReference type="Proteomes" id="UP001233999"/>
    </source>
</evidence>
<keyword evidence="2" id="KW-1185">Reference proteome</keyword>
<gene>
    <name evidence="1" type="ORF">L9F63_017868</name>
</gene>
<dbReference type="EMBL" id="JASPKZ010005301">
    <property type="protein sequence ID" value="KAJ9588830.1"/>
    <property type="molecule type" value="Genomic_DNA"/>
</dbReference>
<feature type="non-terminal residue" evidence="1">
    <location>
        <position position="1"/>
    </location>
</feature>
<reference evidence="1" key="2">
    <citation type="submission" date="2023-05" db="EMBL/GenBank/DDBJ databases">
        <authorList>
            <person name="Fouks B."/>
        </authorList>
    </citation>
    <scope>NUCLEOTIDE SEQUENCE</scope>
    <source>
        <strain evidence="1">Stay&amp;Tobe</strain>
        <tissue evidence="1">Testes</tissue>
    </source>
</reference>
<evidence type="ECO:0000313" key="1">
    <source>
        <dbReference type="EMBL" id="KAJ9588830.1"/>
    </source>
</evidence>
<protein>
    <submittedName>
        <fullName evidence="1">Uncharacterized protein</fullName>
    </submittedName>
</protein>
<reference evidence="1" key="1">
    <citation type="journal article" date="2023" name="IScience">
        <title>Live-bearing cockroach genome reveals convergent evolutionary mechanisms linked to viviparity in insects and beyond.</title>
        <authorList>
            <person name="Fouks B."/>
            <person name="Harrison M.C."/>
            <person name="Mikhailova A.A."/>
            <person name="Marchal E."/>
            <person name="English S."/>
            <person name="Carruthers M."/>
            <person name="Jennings E.C."/>
            <person name="Chiamaka E.L."/>
            <person name="Frigard R.A."/>
            <person name="Pippel M."/>
            <person name="Attardo G.M."/>
            <person name="Benoit J.B."/>
            <person name="Bornberg-Bauer E."/>
            <person name="Tobe S.S."/>
        </authorList>
    </citation>
    <scope>NUCLEOTIDE SEQUENCE</scope>
    <source>
        <strain evidence="1">Stay&amp;Tobe</strain>
    </source>
</reference>
<organism evidence="1 2">
    <name type="scientific">Diploptera punctata</name>
    <name type="common">Pacific beetle cockroach</name>
    <dbReference type="NCBI Taxonomy" id="6984"/>
    <lineage>
        <taxon>Eukaryota</taxon>
        <taxon>Metazoa</taxon>
        <taxon>Ecdysozoa</taxon>
        <taxon>Arthropoda</taxon>
        <taxon>Hexapoda</taxon>
        <taxon>Insecta</taxon>
        <taxon>Pterygota</taxon>
        <taxon>Neoptera</taxon>
        <taxon>Polyneoptera</taxon>
        <taxon>Dictyoptera</taxon>
        <taxon>Blattodea</taxon>
        <taxon>Blaberoidea</taxon>
        <taxon>Blaberidae</taxon>
        <taxon>Diplopterinae</taxon>
        <taxon>Diploptera</taxon>
    </lineage>
</organism>
<accession>A0AAD7ZXM8</accession>
<proteinExistence type="predicted"/>
<name>A0AAD7ZXM8_DIPPU</name>
<sequence>MCAPTLSQDCMCTKFYIQNLNTTRVVSYEIDNSFMTVYEPEGLAQQLWEYNGQMLYNTYN</sequence>